<keyword evidence="3" id="KW-0547">Nucleotide-binding</keyword>
<sequence length="1029" mass="116287">MSNSKLIELSYYDPSAQVRLSAYADTLVLDHDQNGSIISAIRFGGYPEMVRAMADAIYGGATIEAAQNDTTRMLQSSLKSYQRQITHDGIYAVATLMTADTVQKDAPKEKCGEDEDTNLVDTEQMELQPRRCYIFCPTGDQRRLFEELDRKTAAPLIPEFQDYVLNSLRQRGDLRQLEVISLKERIDAWVLDLKPQDQNVVEVLEQGLQSGAIQIPGTLPGSPDGFENVENVTGYLNTFGVTVADRIRNQFMPLFDPAKEPLSDEVLAINDCIMSRVGYSLYDAQLAVAEAVKRQLARKRVALIIAECGSGKTKIGSTALGALHGLWADQKRKGGRKSFGIVMCPSHVTQKWVREIGETLPDTYGMVVRTIQDLDRLYAMYEEGDKSVFAVFSKEQARDGYMRYPAVRWNRRRRAFLCPDCDGVIEMEISEDGSRYTVPADQFFFQKEHKKNHTCPHCGTPLWSAVNPDKRIDWVKIGEYGWVYRYGAQAHLHRTKNERVLDQLTEIAQNPDAFYPIRGAHRRFPLSTYIKKKLHGRIDGFLCDELHEYNNNSGQGDAMAELYGASRCFVGMTATLINGYSSGIFHLLYRIVPGLMLKDGKRYKSPGDFDAEYGVVENTYEIQDAEYNSNRRTSKRRTKSKQLPGVSPLVFSRFLLEYTAFLSLSDMGKDLPDYEEIPVPLEMPADVRTAYKEAEHELQKVLRTDRKAAQKILSTYLNLLTVYPDQPYDQAEVVHPINGMPIVTPKNCGDFSRLLPKEERVLELVRQKAANGERVLIYTSWTRTDSQKKLQKLLCSEGYRTEILTPQIATDKREDWVNKRVKNGLQVLITNPRCVETGLDLNAFTTIIFYSMGYNLFTLRQASRRSWRINQTAPRVEVYMLYYADTMQAKAMKLMASKLAVAGIIEGTFSEEGLAAMSDVKDLTSQMAKELALGIRDNVEDIAAAFRKMAVINPERKKNIAAAQLKETAAEEQKAPAAKDSFGVRTAQAQVRQALYEGLLARTAEEQKKRKSKKAEVDENQLSIFGFAA</sequence>
<organism evidence="3 4">
    <name type="scientific">Dysosmobacter acutus</name>
    <dbReference type="NCBI Taxonomy" id="2841504"/>
    <lineage>
        <taxon>Bacteria</taxon>
        <taxon>Bacillati</taxon>
        <taxon>Bacillota</taxon>
        <taxon>Clostridia</taxon>
        <taxon>Eubacteriales</taxon>
        <taxon>Oscillospiraceae</taxon>
        <taxon>Dysosmobacter</taxon>
    </lineage>
</organism>
<keyword evidence="1" id="KW-0378">Hydrolase</keyword>
<keyword evidence="3" id="KW-0347">Helicase</keyword>
<dbReference type="CDD" id="cd18793">
    <property type="entry name" value="SF2_C_SNF"/>
    <property type="match status" value="1"/>
</dbReference>
<dbReference type="RefSeq" id="WP_216631860.1">
    <property type="nucleotide sequence ID" value="NZ_JAHLQN010000001.1"/>
</dbReference>
<gene>
    <name evidence="3" type="ORF">KQI82_05455</name>
</gene>
<dbReference type="InterPro" id="IPR049730">
    <property type="entry name" value="SNF2/RAD54-like_C"/>
</dbReference>
<dbReference type="InterPro" id="IPR001650">
    <property type="entry name" value="Helicase_C-like"/>
</dbReference>
<protein>
    <submittedName>
        <fullName evidence="3">DEAD/DEAH box helicase</fullName>
    </submittedName>
</protein>
<evidence type="ECO:0000313" key="4">
    <source>
        <dbReference type="Proteomes" id="UP000787672"/>
    </source>
</evidence>
<dbReference type="InterPro" id="IPR014001">
    <property type="entry name" value="Helicase_ATP-bd"/>
</dbReference>
<feature type="domain" description="Helicase C-terminal" evidence="2">
    <location>
        <begin position="756"/>
        <end position="912"/>
    </location>
</feature>
<dbReference type="PANTHER" id="PTHR10799">
    <property type="entry name" value="SNF2/RAD54 HELICASE FAMILY"/>
    <property type="match status" value="1"/>
</dbReference>
<dbReference type="Pfam" id="PF00271">
    <property type="entry name" value="Helicase_C"/>
    <property type="match status" value="1"/>
</dbReference>
<keyword evidence="3" id="KW-0067">ATP-binding</keyword>
<keyword evidence="4" id="KW-1185">Reference proteome</keyword>
<dbReference type="EMBL" id="JAHLQN010000001">
    <property type="protein sequence ID" value="MBU5626368.1"/>
    <property type="molecule type" value="Genomic_DNA"/>
</dbReference>
<evidence type="ECO:0000313" key="3">
    <source>
        <dbReference type="EMBL" id="MBU5626368.1"/>
    </source>
</evidence>
<name>A0ABS6F8H1_9FIRM</name>
<evidence type="ECO:0000259" key="2">
    <source>
        <dbReference type="PROSITE" id="PS51194"/>
    </source>
</evidence>
<evidence type="ECO:0000256" key="1">
    <source>
        <dbReference type="ARBA" id="ARBA00022801"/>
    </source>
</evidence>
<comment type="caution">
    <text evidence="3">The sequence shown here is derived from an EMBL/GenBank/DDBJ whole genome shotgun (WGS) entry which is preliminary data.</text>
</comment>
<dbReference type="GO" id="GO:0004386">
    <property type="term" value="F:helicase activity"/>
    <property type="evidence" value="ECO:0007669"/>
    <property type="project" value="UniProtKB-KW"/>
</dbReference>
<dbReference type="PROSITE" id="PS51194">
    <property type="entry name" value="HELICASE_CTER"/>
    <property type="match status" value="1"/>
</dbReference>
<reference evidence="3 4" key="1">
    <citation type="submission" date="2021-06" db="EMBL/GenBank/DDBJ databases">
        <authorList>
            <person name="Sun Q."/>
            <person name="Li D."/>
        </authorList>
    </citation>
    <scope>NUCLEOTIDE SEQUENCE [LARGE SCALE GENOMIC DNA]</scope>
    <source>
        <strain evidence="3 4">MSJ-2</strain>
    </source>
</reference>
<proteinExistence type="predicted"/>
<dbReference type="Proteomes" id="UP000787672">
    <property type="component" value="Unassembled WGS sequence"/>
</dbReference>
<dbReference type="SMART" id="SM00487">
    <property type="entry name" value="DEXDc"/>
    <property type="match status" value="1"/>
</dbReference>
<accession>A0ABS6F8H1</accession>